<feature type="compositionally biased region" description="Low complexity" evidence="1">
    <location>
        <begin position="137"/>
        <end position="152"/>
    </location>
</feature>
<feature type="compositionally biased region" description="Polar residues" evidence="1">
    <location>
        <begin position="221"/>
        <end position="242"/>
    </location>
</feature>
<gene>
    <name evidence="2" type="ORF">BSAL_35575</name>
</gene>
<feature type="region of interest" description="Disordered" evidence="1">
    <location>
        <begin position="132"/>
        <end position="169"/>
    </location>
</feature>
<proteinExistence type="predicted"/>
<evidence type="ECO:0000313" key="3">
    <source>
        <dbReference type="Proteomes" id="UP000051952"/>
    </source>
</evidence>
<evidence type="ECO:0000313" key="2">
    <source>
        <dbReference type="EMBL" id="CUG92111.1"/>
    </source>
</evidence>
<keyword evidence="3" id="KW-1185">Reference proteome</keyword>
<accession>A0A0S4JKT4</accession>
<reference evidence="3" key="1">
    <citation type="submission" date="2015-09" db="EMBL/GenBank/DDBJ databases">
        <authorList>
            <consortium name="Pathogen Informatics"/>
        </authorList>
    </citation>
    <scope>NUCLEOTIDE SEQUENCE [LARGE SCALE GENOMIC DNA]</scope>
    <source>
        <strain evidence="3">Lake Konstanz</strain>
    </source>
</reference>
<dbReference type="Proteomes" id="UP000051952">
    <property type="component" value="Unassembled WGS sequence"/>
</dbReference>
<organism evidence="2 3">
    <name type="scientific">Bodo saltans</name>
    <name type="common">Flagellated protozoan</name>
    <dbReference type="NCBI Taxonomy" id="75058"/>
    <lineage>
        <taxon>Eukaryota</taxon>
        <taxon>Discoba</taxon>
        <taxon>Euglenozoa</taxon>
        <taxon>Kinetoplastea</taxon>
        <taxon>Metakinetoplastina</taxon>
        <taxon>Eubodonida</taxon>
        <taxon>Bodonidae</taxon>
        <taxon>Bodo</taxon>
    </lineage>
</organism>
<protein>
    <submittedName>
        <fullName evidence="2">Uncharacterized protein</fullName>
    </submittedName>
</protein>
<sequence>MMWSTQKTIANLASKRGPLGYFFTQVLWAADVAEVSIQVLNDGVKRIHGKLEVRFPREYHVALVELVVSQILRERQEKLNTHNVLNPLLPPGSPLGSARDRSCARLPPAASFMKAIEVLSIIPRLIHRDSGAGIGPSQSMSSVRSSSRSSIRVGNPLTPRYSQSPAAKVDSAAFGPKVTFTETASPTCPLPAVYDIPSFSEAQADSGGHDLTDLLPAARGSGSSVAPPSSYAQSQGEASQPRNPAMAMERQSASRSNGSWVGDGNPVPEASNHEDNDVDILAARVQHSLAVLKRAEGYTAMRLRALITMGELDYASALINEVYDAEEEFFRAAVELRESAGDVSLVVNL</sequence>
<dbReference type="EMBL" id="CYKH01002008">
    <property type="protein sequence ID" value="CUG92111.1"/>
    <property type="molecule type" value="Genomic_DNA"/>
</dbReference>
<evidence type="ECO:0000256" key="1">
    <source>
        <dbReference type="SAM" id="MobiDB-lite"/>
    </source>
</evidence>
<dbReference type="AlphaFoldDB" id="A0A0S4JKT4"/>
<feature type="region of interest" description="Disordered" evidence="1">
    <location>
        <begin position="205"/>
        <end position="273"/>
    </location>
</feature>
<dbReference type="VEuPathDB" id="TriTrypDB:BSAL_35575"/>
<name>A0A0S4JKT4_BODSA</name>